<feature type="domain" description="Response regulatory" evidence="8">
    <location>
        <begin position="2"/>
        <end position="119"/>
    </location>
</feature>
<evidence type="ECO:0000256" key="5">
    <source>
        <dbReference type="ARBA" id="ARBA00023163"/>
    </source>
</evidence>
<dbReference type="InterPro" id="IPR011006">
    <property type="entry name" value="CheY-like_superfamily"/>
</dbReference>
<keyword evidence="3" id="KW-0805">Transcription regulation</keyword>
<dbReference type="Gene3D" id="1.10.10.10">
    <property type="entry name" value="Winged helix-like DNA-binding domain superfamily/Winged helix DNA-binding domain"/>
    <property type="match status" value="1"/>
</dbReference>
<dbReference type="GO" id="GO:0003677">
    <property type="term" value="F:DNA binding"/>
    <property type="evidence" value="ECO:0007669"/>
    <property type="project" value="UniProtKB-KW"/>
</dbReference>
<evidence type="ECO:0000256" key="2">
    <source>
        <dbReference type="ARBA" id="ARBA00023012"/>
    </source>
</evidence>
<evidence type="ECO:0000259" key="7">
    <source>
        <dbReference type="PROSITE" id="PS50043"/>
    </source>
</evidence>
<feature type="modified residue" description="4-aspartylphosphate" evidence="6">
    <location>
        <position position="53"/>
    </location>
</feature>
<keyword evidence="10" id="KW-1185">Reference proteome</keyword>
<evidence type="ECO:0000313" key="10">
    <source>
        <dbReference type="Proteomes" id="UP000551878"/>
    </source>
</evidence>
<comment type="caution">
    <text evidence="9">The sequence shown here is derived from an EMBL/GenBank/DDBJ whole genome shotgun (WGS) entry which is preliminary data.</text>
</comment>
<evidence type="ECO:0000259" key="8">
    <source>
        <dbReference type="PROSITE" id="PS50110"/>
    </source>
</evidence>
<dbReference type="Gene3D" id="3.40.50.2300">
    <property type="match status" value="1"/>
</dbReference>
<dbReference type="PANTHER" id="PTHR45566">
    <property type="entry name" value="HTH-TYPE TRANSCRIPTIONAL REGULATOR YHJB-RELATED"/>
    <property type="match status" value="1"/>
</dbReference>
<dbReference type="RefSeq" id="WP_184663723.1">
    <property type="nucleotide sequence ID" value="NZ_JACHHB010000005.1"/>
</dbReference>
<dbReference type="GO" id="GO:0005737">
    <property type="term" value="C:cytoplasm"/>
    <property type="evidence" value="ECO:0007669"/>
    <property type="project" value="UniProtKB-SubCell"/>
</dbReference>
<feature type="domain" description="HTH luxR-type" evidence="7">
    <location>
        <begin position="132"/>
        <end position="197"/>
    </location>
</feature>
<evidence type="ECO:0000256" key="1">
    <source>
        <dbReference type="ARBA" id="ARBA00004496"/>
    </source>
</evidence>
<accession>A0A840QPL2</accession>
<dbReference type="PROSITE" id="PS50043">
    <property type="entry name" value="HTH_LUXR_2"/>
    <property type="match status" value="1"/>
</dbReference>
<proteinExistence type="predicted"/>
<keyword evidence="4" id="KW-0238">DNA-binding</keyword>
<evidence type="ECO:0000256" key="3">
    <source>
        <dbReference type="ARBA" id="ARBA00023015"/>
    </source>
</evidence>
<dbReference type="PROSITE" id="PS50110">
    <property type="entry name" value="RESPONSE_REGULATORY"/>
    <property type="match status" value="1"/>
</dbReference>
<dbReference type="SMART" id="SM00448">
    <property type="entry name" value="REC"/>
    <property type="match status" value="1"/>
</dbReference>
<evidence type="ECO:0000313" key="9">
    <source>
        <dbReference type="EMBL" id="MBB5173271.1"/>
    </source>
</evidence>
<dbReference type="CDD" id="cd06170">
    <property type="entry name" value="LuxR_C_like"/>
    <property type="match status" value="1"/>
</dbReference>
<sequence length="201" mass="23466">MKIILADSEAVFRYGLSQLLNDLFTVEALTSVDHFSHLYEQVHRYTFDIIFLDVELEGGGDVFGAVQQLRSIPTHHRIIVTSRDDNQEMEKQAYMAGADGFLEKRVSLDEAIDDLQKIHDGEKVFYLDRYRFRSTENNLTQREKEVFRLTVYGYTINEIADIYNIATKTVENHRRNIRKKLGVKTKKEWITKAKEIGLINF</sequence>
<protein>
    <submittedName>
        <fullName evidence="9">Two-component system response regulator NreC</fullName>
    </submittedName>
</protein>
<dbReference type="GO" id="GO:0000160">
    <property type="term" value="P:phosphorelay signal transduction system"/>
    <property type="evidence" value="ECO:0007669"/>
    <property type="project" value="UniProtKB-KW"/>
</dbReference>
<dbReference type="InterPro" id="IPR001789">
    <property type="entry name" value="Sig_transdc_resp-reg_receiver"/>
</dbReference>
<evidence type="ECO:0000256" key="4">
    <source>
        <dbReference type="ARBA" id="ARBA00023125"/>
    </source>
</evidence>
<dbReference type="AlphaFoldDB" id="A0A840QPL2"/>
<reference evidence="9 10" key="1">
    <citation type="submission" date="2020-08" db="EMBL/GenBank/DDBJ databases">
        <title>Genomic Encyclopedia of Type Strains, Phase IV (KMG-IV): sequencing the most valuable type-strain genomes for metagenomic binning, comparative biology and taxonomic classification.</title>
        <authorList>
            <person name="Goeker M."/>
        </authorList>
    </citation>
    <scope>NUCLEOTIDE SEQUENCE [LARGE SCALE GENOMIC DNA]</scope>
    <source>
        <strain evidence="9 10">DSM 24696</strain>
    </source>
</reference>
<keyword evidence="6" id="KW-0597">Phosphoprotein</keyword>
<dbReference type="SMART" id="SM00421">
    <property type="entry name" value="HTH_LUXR"/>
    <property type="match status" value="1"/>
</dbReference>
<dbReference type="InterPro" id="IPR000792">
    <property type="entry name" value="Tscrpt_reg_LuxR_C"/>
</dbReference>
<dbReference type="InterPro" id="IPR016032">
    <property type="entry name" value="Sig_transdc_resp-reg_C-effctor"/>
</dbReference>
<dbReference type="PANTHER" id="PTHR45566:SF2">
    <property type="entry name" value="NARL SUBFAMILY"/>
    <property type="match status" value="1"/>
</dbReference>
<keyword evidence="2" id="KW-0902">Two-component regulatory system</keyword>
<dbReference type="InterPro" id="IPR036388">
    <property type="entry name" value="WH-like_DNA-bd_sf"/>
</dbReference>
<dbReference type="Pfam" id="PF00196">
    <property type="entry name" value="GerE"/>
    <property type="match status" value="1"/>
</dbReference>
<evidence type="ECO:0000256" key="6">
    <source>
        <dbReference type="PROSITE-ProRule" id="PRU00169"/>
    </source>
</evidence>
<dbReference type="InterPro" id="IPR051015">
    <property type="entry name" value="EvgA-like"/>
</dbReference>
<dbReference type="Proteomes" id="UP000551878">
    <property type="component" value="Unassembled WGS sequence"/>
</dbReference>
<keyword evidence="5" id="KW-0804">Transcription</keyword>
<gene>
    <name evidence="9" type="ORF">HNQ41_001440</name>
</gene>
<dbReference type="GO" id="GO:0006355">
    <property type="term" value="P:regulation of DNA-templated transcription"/>
    <property type="evidence" value="ECO:0007669"/>
    <property type="project" value="InterPro"/>
</dbReference>
<dbReference type="PRINTS" id="PR00038">
    <property type="entry name" value="HTHLUXR"/>
</dbReference>
<dbReference type="EMBL" id="JACHHB010000005">
    <property type="protein sequence ID" value="MBB5173271.1"/>
    <property type="molecule type" value="Genomic_DNA"/>
</dbReference>
<dbReference type="SUPFAM" id="SSF46894">
    <property type="entry name" value="C-terminal effector domain of the bipartite response regulators"/>
    <property type="match status" value="1"/>
</dbReference>
<name>A0A840QPL2_9BACI</name>
<comment type="subcellular location">
    <subcellularLocation>
        <location evidence="1">Cytoplasm</location>
    </subcellularLocation>
</comment>
<organism evidence="9 10">
    <name type="scientific">Texcoconibacillus texcoconensis</name>
    <dbReference type="NCBI Taxonomy" id="1095777"/>
    <lineage>
        <taxon>Bacteria</taxon>
        <taxon>Bacillati</taxon>
        <taxon>Bacillota</taxon>
        <taxon>Bacilli</taxon>
        <taxon>Bacillales</taxon>
        <taxon>Bacillaceae</taxon>
        <taxon>Texcoconibacillus</taxon>
    </lineage>
</organism>
<dbReference type="Pfam" id="PF00072">
    <property type="entry name" value="Response_reg"/>
    <property type="match status" value="1"/>
</dbReference>
<dbReference type="SUPFAM" id="SSF52172">
    <property type="entry name" value="CheY-like"/>
    <property type="match status" value="1"/>
</dbReference>